<dbReference type="OMA" id="PMERCHG"/>
<sequence length="206" mass="23161">MDHSTINQPSIPTLGTSSISASENMFSLRDFLFILCLSLRVLSAPLPGVLSADKEFLQINKEFSRKIIRDAERLINDLCRNEGWCEKSQLTFFQLQDVPLDQCQAGSFSQEGCFSQLSNGLMELQRRVMAMPGHLPKENLQRLEKDISDLFVNIQEEMEAQGITAQNSPSQTSLPTSTSTFHQKATMFLILSDLADFMRTLHSLLA</sequence>
<proteinExistence type="inferred from homology"/>
<dbReference type="RefSeq" id="XP_018093459.2">
    <property type="nucleotide sequence ID" value="XM_018237970.2"/>
</dbReference>
<dbReference type="GO" id="GO:0045639">
    <property type="term" value="P:positive regulation of myeloid cell differentiation"/>
    <property type="evidence" value="ECO:0007669"/>
    <property type="project" value="InterPro"/>
</dbReference>
<gene>
    <name evidence="4" type="primary">csf3.S</name>
    <name evidence="2" type="ORF">XELAEV_18045917mg</name>
</gene>
<dbReference type="KEGG" id="xla:108702485"/>
<dbReference type="SMART" id="SM00126">
    <property type="entry name" value="IL6"/>
    <property type="match status" value="1"/>
</dbReference>
<dbReference type="Xenbase" id="XB-GENE-17333299">
    <property type="gene designation" value="csf3.S"/>
</dbReference>
<evidence type="ECO:0000313" key="4">
    <source>
        <dbReference type="Xenbase" id="XB-GENE-17333299"/>
    </source>
</evidence>
<dbReference type="GO" id="GO:0006955">
    <property type="term" value="P:immune response"/>
    <property type="evidence" value="ECO:0007669"/>
    <property type="project" value="InterPro"/>
</dbReference>
<dbReference type="CTD" id="108702485"/>
<evidence type="ECO:0000256" key="1">
    <source>
        <dbReference type="ARBA" id="ARBA00007432"/>
    </source>
</evidence>
<dbReference type="GO" id="GO:0005130">
    <property type="term" value="F:granulocyte colony-stimulating factor receptor binding"/>
    <property type="evidence" value="ECO:0007669"/>
    <property type="project" value="TreeGrafter"/>
</dbReference>
<dbReference type="GeneID" id="108702485"/>
<dbReference type="Gene3D" id="1.20.1250.10">
    <property type="match status" value="1"/>
</dbReference>
<organism evidence="2 3">
    <name type="scientific">Xenopus laevis</name>
    <name type="common">African clawed frog</name>
    <dbReference type="NCBI Taxonomy" id="8355"/>
    <lineage>
        <taxon>Eukaryota</taxon>
        <taxon>Metazoa</taxon>
        <taxon>Chordata</taxon>
        <taxon>Craniata</taxon>
        <taxon>Vertebrata</taxon>
        <taxon>Euteleostomi</taxon>
        <taxon>Amphibia</taxon>
        <taxon>Batrachia</taxon>
        <taxon>Anura</taxon>
        <taxon>Pipoidea</taxon>
        <taxon>Pipidae</taxon>
        <taxon>Xenopodinae</taxon>
        <taxon>Xenopus</taxon>
        <taxon>Xenopus</taxon>
    </lineage>
</organism>
<name>A0A974H050_XENLA</name>
<comment type="similarity">
    <text evidence="1">Belongs to the IL-6 superfamily.</text>
</comment>
<dbReference type="Proteomes" id="UP000694892">
    <property type="component" value="Chromosome 9_10S"/>
</dbReference>
<dbReference type="Pfam" id="PF16647">
    <property type="entry name" value="GCSF"/>
    <property type="match status" value="1"/>
</dbReference>
<evidence type="ECO:0000313" key="3">
    <source>
        <dbReference type="Proteomes" id="UP000694892"/>
    </source>
</evidence>
<dbReference type="AlphaFoldDB" id="A0A974H050"/>
<dbReference type="InterPro" id="IPR040117">
    <property type="entry name" value="GCSF/MGF"/>
</dbReference>
<reference evidence="3" key="1">
    <citation type="journal article" date="2016" name="Nature">
        <title>Genome evolution in the allotetraploid frog Xenopus laevis.</title>
        <authorList>
            <person name="Session A.M."/>
            <person name="Uno Y."/>
            <person name="Kwon T."/>
            <person name="Chapman J.A."/>
            <person name="Toyoda A."/>
            <person name="Takahashi S."/>
            <person name="Fukui A."/>
            <person name="Hikosaka A."/>
            <person name="Suzuki A."/>
            <person name="Kondo M."/>
            <person name="van Heeringen S.J."/>
            <person name="Quigley I."/>
            <person name="Heinz S."/>
            <person name="Ogino H."/>
            <person name="Ochi H."/>
            <person name="Hellsten U."/>
            <person name="Lyons J.B."/>
            <person name="Simakov O."/>
            <person name="Putnam N."/>
            <person name="Stites J."/>
            <person name="Kuroki Y."/>
            <person name="Tanaka T."/>
            <person name="Michiue T."/>
            <person name="Watanabe M."/>
            <person name="Bogdanovic O."/>
            <person name="Lister R."/>
            <person name="Georgiou G."/>
            <person name="Paranjpe S.S."/>
            <person name="van Kruijsbergen I."/>
            <person name="Shu S."/>
            <person name="Carlson J."/>
            <person name="Kinoshita T."/>
            <person name="Ohta Y."/>
            <person name="Mawaribuchi S."/>
            <person name="Jenkins J."/>
            <person name="Grimwood J."/>
            <person name="Schmutz J."/>
            <person name="Mitros T."/>
            <person name="Mozaffari S.V."/>
            <person name="Suzuki Y."/>
            <person name="Haramoto Y."/>
            <person name="Yamamoto T.S."/>
            <person name="Takagi C."/>
            <person name="Heald R."/>
            <person name="Miller K."/>
            <person name="Haudenschild C."/>
            <person name="Kitzman J."/>
            <person name="Nakayama T."/>
            <person name="Izutsu Y."/>
            <person name="Robert J."/>
            <person name="Fortriede J."/>
            <person name="Burns K."/>
            <person name="Lotay V."/>
            <person name="Karimi K."/>
            <person name="Yasuoka Y."/>
            <person name="Dichmann D.S."/>
            <person name="Flajnik M.F."/>
            <person name="Houston D.W."/>
            <person name="Shendure J."/>
            <person name="DuPasquier L."/>
            <person name="Vize P.D."/>
            <person name="Zorn A.M."/>
            <person name="Ito M."/>
            <person name="Marcotte E.M."/>
            <person name="Wallingford J.B."/>
            <person name="Ito Y."/>
            <person name="Asashima M."/>
            <person name="Ueno N."/>
            <person name="Matsuda Y."/>
            <person name="Veenstra G.J."/>
            <person name="Fujiyama A."/>
            <person name="Harland R.M."/>
            <person name="Taira M."/>
            <person name="Rokhsar D.S."/>
        </authorList>
    </citation>
    <scope>NUCLEOTIDE SEQUENCE [LARGE SCALE GENOMIC DNA]</scope>
    <source>
        <strain evidence="3">J</strain>
    </source>
</reference>
<dbReference type="GO" id="GO:0005576">
    <property type="term" value="C:extracellular region"/>
    <property type="evidence" value="ECO:0007669"/>
    <property type="project" value="InterPro"/>
</dbReference>
<dbReference type="InterPro" id="IPR030474">
    <property type="entry name" value="IL-6/GCSF/MGF"/>
</dbReference>
<evidence type="ECO:0000313" key="2">
    <source>
        <dbReference type="EMBL" id="OCT59898.1"/>
    </source>
</evidence>
<dbReference type="PANTHER" id="PTHR10511">
    <property type="entry name" value="GRANULOCYTE COLONY-STIMULATING FACTOR"/>
    <property type="match status" value="1"/>
</dbReference>
<dbReference type="EMBL" id="CM004483">
    <property type="protein sequence ID" value="OCT59898.1"/>
    <property type="molecule type" value="Genomic_DNA"/>
</dbReference>
<protein>
    <submittedName>
        <fullName evidence="2">Uncharacterized protein</fullName>
    </submittedName>
</protein>
<dbReference type="GO" id="GO:0005125">
    <property type="term" value="F:cytokine activity"/>
    <property type="evidence" value="ECO:0007669"/>
    <property type="project" value="InterPro"/>
</dbReference>
<dbReference type="SUPFAM" id="SSF47266">
    <property type="entry name" value="4-helical cytokines"/>
    <property type="match status" value="1"/>
</dbReference>
<dbReference type="OrthoDB" id="9896489at2759"/>
<accession>A0A974H050</accession>
<dbReference type="AGR" id="Xenbase:XB-GENE-17333299"/>
<dbReference type="InterPro" id="IPR009079">
    <property type="entry name" value="4_helix_cytokine-like_core"/>
</dbReference>
<dbReference type="PANTHER" id="PTHR10511:SF2">
    <property type="entry name" value="GRANULOCYTE COLONY-STIMULATING FACTOR"/>
    <property type="match status" value="1"/>
</dbReference>